<organism evidence="2">
    <name type="scientific">Rhodosorus marinus</name>
    <dbReference type="NCBI Taxonomy" id="101924"/>
    <lineage>
        <taxon>Eukaryota</taxon>
        <taxon>Rhodophyta</taxon>
        <taxon>Stylonematophyceae</taxon>
        <taxon>Stylonematales</taxon>
        <taxon>Stylonemataceae</taxon>
        <taxon>Rhodosorus</taxon>
    </lineage>
</organism>
<feature type="signal peptide" evidence="1">
    <location>
        <begin position="1"/>
        <end position="16"/>
    </location>
</feature>
<sequence>MRTMIALLMIWDIIFCQIVLPRTEALSIELAPTGDSVLLKKFLDGAMHLELRSMAELSKLRTEWSRKLGFDGVLSTRVLWSRDRTYLTAGVGASKKNAAVTVLSAQTGEVVFLARTDSIPVSVDLDESSGQVVSGCLDRKIRVFDLNTEEKVNALCNWFVDYFISIRSAADTIDLGLLCFPVLRARCW</sequence>
<reference evidence="2" key="1">
    <citation type="submission" date="2021-01" db="EMBL/GenBank/DDBJ databases">
        <authorList>
            <person name="Corre E."/>
            <person name="Pelletier E."/>
            <person name="Niang G."/>
            <person name="Scheremetjew M."/>
            <person name="Finn R."/>
            <person name="Kale V."/>
            <person name="Holt S."/>
            <person name="Cochrane G."/>
            <person name="Meng A."/>
            <person name="Brown T."/>
            <person name="Cohen L."/>
        </authorList>
    </citation>
    <scope>NUCLEOTIDE SEQUENCE</scope>
    <source>
        <strain evidence="2">CCMP 769</strain>
    </source>
</reference>
<dbReference type="Gene3D" id="2.130.10.10">
    <property type="entry name" value="YVTN repeat-like/Quinoprotein amine dehydrogenase"/>
    <property type="match status" value="1"/>
</dbReference>
<proteinExistence type="predicted"/>
<dbReference type="AlphaFoldDB" id="A0A7S2ZSE5"/>
<name>A0A7S2ZSE5_9RHOD</name>
<accession>A0A7S2ZSE5</accession>
<protein>
    <recommendedName>
        <fullName evidence="3">Anaphase-promoting complex subunit 4 WD40 domain-containing protein</fullName>
    </recommendedName>
</protein>
<dbReference type="SUPFAM" id="SSF69322">
    <property type="entry name" value="Tricorn protease domain 2"/>
    <property type="match status" value="1"/>
</dbReference>
<feature type="chain" id="PRO_5030574241" description="Anaphase-promoting complex subunit 4 WD40 domain-containing protein" evidence="1">
    <location>
        <begin position="17"/>
        <end position="188"/>
    </location>
</feature>
<evidence type="ECO:0000313" key="2">
    <source>
        <dbReference type="EMBL" id="CAE0049966.1"/>
    </source>
</evidence>
<dbReference type="InterPro" id="IPR015943">
    <property type="entry name" value="WD40/YVTN_repeat-like_dom_sf"/>
</dbReference>
<gene>
    <name evidence="2" type="ORF">RMAR00112_LOCUS17965</name>
</gene>
<evidence type="ECO:0008006" key="3">
    <source>
        <dbReference type="Google" id="ProtNLM"/>
    </source>
</evidence>
<keyword evidence="1" id="KW-0732">Signal</keyword>
<evidence type="ECO:0000256" key="1">
    <source>
        <dbReference type="SAM" id="SignalP"/>
    </source>
</evidence>
<dbReference type="EMBL" id="HBHW01023415">
    <property type="protein sequence ID" value="CAE0049966.1"/>
    <property type="molecule type" value="Transcribed_RNA"/>
</dbReference>